<dbReference type="OrthoDB" id="107064at2"/>
<dbReference type="GO" id="GO:0016627">
    <property type="term" value="F:oxidoreductase activity, acting on the CH-CH group of donors"/>
    <property type="evidence" value="ECO:0007669"/>
    <property type="project" value="InterPro"/>
</dbReference>
<dbReference type="STRING" id="626887.J057_17420"/>
<reference evidence="1 2" key="1">
    <citation type="journal article" date="2013" name="Genome Announc.">
        <title>Genome Sequence of the Polycyclic Aromatic Hydrocarbon-Degrading Bacterium Strain Marinobacter nanhaiticus D15-8WT.</title>
        <authorList>
            <person name="Cui Z."/>
            <person name="Gao W."/>
            <person name="Li Q."/>
            <person name="Xu G."/>
            <person name="Zheng L."/>
        </authorList>
    </citation>
    <scope>NUCLEOTIDE SEQUENCE [LARGE SCALE GENOMIC DNA]</scope>
    <source>
        <strain evidence="1 2">D15-8W</strain>
    </source>
</reference>
<accession>N6WWL7</accession>
<dbReference type="HOGENOM" id="CLU_058409_1_0_6"/>
<dbReference type="eggNOG" id="COG1960">
    <property type="taxonomic scope" value="Bacteria"/>
</dbReference>
<dbReference type="EMBL" id="APLQ01000014">
    <property type="protein sequence ID" value="ENO13198.1"/>
    <property type="molecule type" value="Genomic_DNA"/>
</dbReference>
<organism evidence="1 2">
    <name type="scientific">Marinobacter nanhaiticus D15-8W</name>
    <dbReference type="NCBI Taxonomy" id="626887"/>
    <lineage>
        <taxon>Bacteria</taxon>
        <taxon>Pseudomonadati</taxon>
        <taxon>Pseudomonadota</taxon>
        <taxon>Gammaproteobacteria</taxon>
        <taxon>Pseudomonadales</taxon>
        <taxon>Marinobacteraceae</taxon>
        <taxon>Marinobacter</taxon>
    </lineage>
</organism>
<dbReference type="PATRIC" id="fig|626887.3.peg.3481"/>
<evidence type="ECO:0008006" key="3">
    <source>
        <dbReference type="Google" id="ProtNLM"/>
    </source>
</evidence>
<dbReference type="InterPro" id="IPR009100">
    <property type="entry name" value="AcylCoA_DH/oxidase_NM_dom_sf"/>
</dbReference>
<keyword evidence="2" id="KW-1185">Reference proteome</keyword>
<sequence length="339" mass="37333">MDDSELHGLLSDLPGSPTAKQYRNLARALLPYIQAHVPPMGEGRSLARLQFLIEVARRDLGLARILEGHLDATQILHEAERTAEPGALYGVWASGGPDDTTHFMQSEAIGARDALSGSKPFCSGSDIVDRALVYVYPNEQLVDVDMQAASAEHRLRFERGQWKAQAFSETHTWTVTFDQLPIGPEQKVGEQKWYFERPGFCLGTLAPAACWAGGASGLVDHVRQRTLKGGHAKAHLGAIVAASQSNVAMLEWGATRIDTDPANEQGHMFATALLVRHLIERNCTEVLDRFGRALGPRPFAFDEVNARRTTELQLYIRQCHAESDLEELGTHLAAHPNFP</sequence>
<evidence type="ECO:0000313" key="2">
    <source>
        <dbReference type="Proteomes" id="UP000013165"/>
    </source>
</evidence>
<dbReference type="RefSeq" id="WP_004581423.1">
    <property type="nucleotide sequence ID" value="NZ_AP028878.1"/>
</dbReference>
<dbReference type="AlphaFoldDB" id="N6WWL7"/>
<protein>
    <recommendedName>
        <fullName evidence="3">Acyl-CoA dehydrogenase</fullName>
    </recommendedName>
</protein>
<dbReference type="SUPFAM" id="SSF56645">
    <property type="entry name" value="Acyl-CoA dehydrogenase NM domain-like"/>
    <property type="match status" value="1"/>
</dbReference>
<name>N6WWL7_9GAMM</name>
<dbReference type="Proteomes" id="UP000013165">
    <property type="component" value="Unassembled WGS sequence"/>
</dbReference>
<evidence type="ECO:0000313" key="1">
    <source>
        <dbReference type="EMBL" id="ENO13198.1"/>
    </source>
</evidence>
<comment type="caution">
    <text evidence="1">The sequence shown here is derived from an EMBL/GenBank/DDBJ whole genome shotgun (WGS) entry which is preliminary data.</text>
</comment>
<gene>
    <name evidence="1" type="ORF">J057_17420</name>
</gene>
<proteinExistence type="predicted"/>